<accession>A0A6G0K3L4</accession>
<gene>
    <name evidence="1" type="ORF">PF010_g24086</name>
</gene>
<comment type="caution">
    <text evidence="1">The sequence shown here is derived from an EMBL/GenBank/DDBJ whole genome shotgun (WGS) entry which is preliminary data.</text>
</comment>
<dbReference type="EMBL" id="QXFX01002544">
    <property type="protein sequence ID" value="KAE9075982.1"/>
    <property type="molecule type" value="Genomic_DNA"/>
</dbReference>
<name>A0A6G0K3L4_9STRA</name>
<organism evidence="1 2">
    <name type="scientific">Phytophthora fragariae</name>
    <dbReference type="NCBI Taxonomy" id="53985"/>
    <lineage>
        <taxon>Eukaryota</taxon>
        <taxon>Sar</taxon>
        <taxon>Stramenopiles</taxon>
        <taxon>Oomycota</taxon>
        <taxon>Peronosporomycetes</taxon>
        <taxon>Peronosporales</taxon>
        <taxon>Peronosporaceae</taxon>
        <taxon>Phytophthora</taxon>
    </lineage>
</organism>
<proteinExistence type="predicted"/>
<dbReference type="AlphaFoldDB" id="A0A6G0K3L4"/>
<sequence length="76" mass="7926">MVTSTRVTAVVIVFATCATMLALAFIVQPTIVLLAGAAPTTPIRADADVTVSYGDELWFTCACGEGNYQTKITALA</sequence>
<dbReference type="Proteomes" id="UP000488956">
    <property type="component" value="Unassembled WGS sequence"/>
</dbReference>
<evidence type="ECO:0000313" key="2">
    <source>
        <dbReference type="Proteomes" id="UP000488956"/>
    </source>
</evidence>
<reference evidence="1 2" key="1">
    <citation type="submission" date="2018-09" db="EMBL/GenBank/DDBJ databases">
        <title>Genomic investigation of the strawberry pathogen Phytophthora fragariae indicates pathogenicity is determined by transcriptional variation in three key races.</title>
        <authorList>
            <person name="Adams T.M."/>
            <person name="Armitage A.D."/>
            <person name="Sobczyk M.K."/>
            <person name="Bates H.J."/>
            <person name="Dunwell J.M."/>
            <person name="Nellist C.F."/>
            <person name="Harrison R.J."/>
        </authorList>
    </citation>
    <scope>NUCLEOTIDE SEQUENCE [LARGE SCALE GENOMIC DNA]</scope>
    <source>
        <strain evidence="1 2">ONT-3</strain>
    </source>
</reference>
<protein>
    <submittedName>
        <fullName evidence="1">Uncharacterized protein</fullName>
    </submittedName>
</protein>
<evidence type="ECO:0000313" key="1">
    <source>
        <dbReference type="EMBL" id="KAE9075982.1"/>
    </source>
</evidence>